<dbReference type="InterPro" id="IPR009080">
    <property type="entry name" value="tRNAsynth_Ia_anticodon-bd"/>
</dbReference>
<feature type="domain" description="Methionyl/Leucyl tRNA synthetase" evidence="11">
    <location>
        <begin position="354"/>
        <end position="473"/>
    </location>
</feature>
<dbReference type="GO" id="GO:0046872">
    <property type="term" value="F:metal ion binding"/>
    <property type="evidence" value="ECO:0007669"/>
    <property type="project" value="UniProtKB-KW"/>
</dbReference>
<feature type="binding site" evidence="9">
    <location>
        <position position="159"/>
    </location>
    <ligand>
        <name>Zn(2+)</name>
        <dbReference type="ChEBI" id="CHEBI:29105"/>
    </ligand>
</feature>
<gene>
    <name evidence="9" type="primary">metG</name>
    <name evidence="12" type="ORF">FB554_2453</name>
</gene>
<keyword evidence="9" id="KW-0963">Cytoplasm</keyword>
<dbReference type="Proteomes" id="UP000318336">
    <property type="component" value="Unassembled WGS sequence"/>
</dbReference>
<dbReference type="HAMAP" id="MF_00098">
    <property type="entry name" value="Met_tRNA_synth_type1"/>
    <property type="match status" value="1"/>
</dbReference>
<dbReference type="EC" id="6.1.1.10" evidence="9"/>
<dbReference type="CDD" id="cd07957">
    <property type="entry name" value="Anticodon_Ia_Met"/>
    <property type="match status" value="1"/>
</dbReference>
<evidence type="ECO:0000256" key="1">
    <source>
        <dbReference type="ARBA" id="ARBA00003314"/>
    </source>
</evidence>
<evidence type="ECO:0000256" key="4">
    <source>
        <dbReference type="ARBA" id="ARBA00022741"/>
    </source>
</evidence>
<name>A0A542XEP7_9MICO</name>
<evidence type="ECO:0000256" key="9">
    <source>
        <dbReference type="HAMAP-Rule" id="MF_00098"/>
    </source>
</evidence>
<evidence type="ECO:0000256" key="6">
    <source>
        <dbReference type="ARBA" id="ARBA00022917"/>
    </source>
</evidence>
<evidence type="ECO:0000313" key="12">
    <source>
        <dbReference type="EMBL" id="TQL34288.1"/>
    </source>
</evidence>
<feature type="binding site" evidence="9">
    <location>
        <position position="413"/>
    </location>
    <ligand>
        <name>ATP</name>
        <dbReference type="ChEBI" id="CHEBI:30616"/>
    </ligand>
</feature>
<dbReference type="EMBL" id="VFOK01000001">
    <property type="protein sequence ID" value="TQL34288.1"/>
    <property type="molecule type" value="Genomic_DNA"/>
</dbReference>
<dbReference type="InterPro" id="IPR023458">
    <property type="entry name" value="Met-tRNA_ligase_1"/>
</dbReference>
<feature type="short sequence motif" description="'HIGH' region" evidence="9">
    <location>
        <begin position="11"/>
        <end position="21"/>
    </location>
</feature>
<dbReference type="InterPro" id="IPR014729">
    <property type="entry name" value="Rossmann-like_a/b/a_fold"/>
</dbReference>
<dbReference type="SUPFAM" id="SSF52374">
    <property type="entry name" value="Nucleotidylyl transferase"/>
    <property type="match status" value="1"/>
</dbReference>
<keyword evidence="7 9" id="KW-0030">Aminoacyl-tRNA synthetase</keyword>
<comment type="caution">
    <text evidence="12">The sequence shown here is derived from an EMBL/GenBank/DDBJ whole genome shotgun (WGS) entry which is preliminary data.</text>
</comment>
<dbReference type="GO" id="GO:0005829">
    <property type="term" value="C:cytosol"/>
    <property type="evidence" value="ECO:0007669"/>
    <property type="project" value="TreeGrafter"/>
</dbReference>
<dbReference type="AlphaFoldDB" id="A0A542XEP7"/>
<dbReference type="Pfam" id="PF09334">
    <property type="entry name" value="tRNA-synt_1g"/>
    <property type="match status" value="2"/>
</dbReference>
<comment type="catalytic activity">
    <reaction evidence="8 9">
        <text>tRNA(Met) + L-methionine + ATP = L-methionyl-tRNA(Met) + AMP + diphosphate</text>
        <dbReference type="Rhea" id="RHEA:13481"/>
        <dbReference type="Rhea" id="RHEA-COMP:9667"/>
        <dbReference type="Rhea" id="RHEA-COMP:9698"/>
        <dbReference type="ChEBI" id="CHEBI:30616"/>
        <dbReference type="ChEBI" id="CHEBI:33019"/>
        <dbReference type="ChEBI" id="CHEBI:57844"/>
        <dbReference type="ChEBI" id="CHEBI:78442"/>
        <dbReference type="ChEBI" id="CHEBI:78530"/>
        <dbReference type="ChEBI" id="CHEBI:456215"/>
        <dbReference type="EC" id="6.1.1.10"/>
    </reaction>
</comment>
<dbReference type="PANTHER" id="PTHR45765">
    <property type="entry name" value="METHIONINE--TRNA LIGASE"/>
    <property type="match status" value="1"/>
</dbReference>
<feature type="short sequence motif" description="'KMSKS' region" evidence="9">
    <location>
        <begin position="410"/>
        <end position="414"/>
    </location>
</feature>
<dbReference type="Gene3D" id="2.20.28.20">
    <property type="entry name" value="Methionyl-tRNA synthetase, Zn-domain"/>
    <property type="match status" value="1"/>
</dbReference>
<accession>A0A542XEP7</accession>
<feature type="binding site" evidence="9">
    <location>
        <position position="156"/>
    </location>
    <ligand>
        <name>Zn(2+)</name>
        <dbReference type="ChEBI" id="CHEBI:29105"/>
    </ligand>
</feature>
<evidence type="ECO:0000256" key="7">
    <source>
        <dbReference type="ARBA" id="ARBA00023146"/>
    </source>
</evidence>
<dbReference type="InterPro" id="IPR015413">
    <property type="entry name" value="Methionyl/Leucyl_tRNA_Synth"/>
</dbReference>
<dbReference type="PANTHER" id="PTHR45765:SF1">
    <property type="entry name" value="METHIONINE--TRNA LIGASE, CYTOPLASMIC"/>
    <property type="match status" value="1"/>
</dbReference>
<comment type="function">
    <text evidence="1 9">Is required not only for elongation of protein synthesis but also for the initiation of all mRNA translation through initiator tRNA(fMet) aminoacylation.</text>
</comment>
<keyword evidence="6 9" id="KW-0648">Protein biosynthesis</keyword>
<dbReference type="GO" id="GO:0004825">
    <property type="term" value="F:methionine-tRNA ligase activity"/>
    <property type="evidence" value="ECO:0007669"/>
    <property type="project" value="UniProtKB-UniRule"/>
</dbReference>
<feature type="binding site" evidence="9">
    <location>
        <position position="143"/>
    </location>
    <ligand>
        <name>Zn(2+)</name>
        <dbReference type="ChEBI" id="CHEBI:29105"/>
    </ligand>
</feature>
<keyword evidence="3 9" id="KW-0436">Ligase</keyword>
<comment type="similarity">
    <text evidence="2 9">Belongs to the class-I aminoacyl-tRNA synthetase family. MetG type 1 subfamily.</text>
</comment>
<dbReference type="Gene3D" id="3.40.50.620">
    <property type="entry name" value="HUPs"/>
    <property type="match status" value="2"/>
</dbReference>
<comment type="subunit">
    <text evidence="9">Monomer.</text>
</comment>
<comment type="cofactor">
    <cofactor evidence="9">
        <name>Zn(2+)</name>
        <dbReference type="ChEBI" id="CHEBI:29105"/>
    </cofactor>
    <text evidence="9">Binds 1 zinc ion per subunit.</text>
</comment>
<feature type="region of interest" description="Disordered" evidence="10">
    <location>
        <begin position="286"/>
        <end position="344"/>
    </location>
</feature>
<feature type="region of interest" description="Disordered" evidence="10">
    <location>
        <begin position="630"/>
        <end position="670"/>
    </location>
</feature>
<keyword evidence="5 9" id="KW-0067">ATP-binding</keyword>
<dbReference type="SUPFAM" id="SSF47323">
    <property type="entry name" value="Anticodon-binding domain of a subclass of class I aminoacyl-tRNA synthetases"/>
    <property type="match status" value="1"/>
</dbReference>
<dbReference type="InterPro" id="IPR029038">
    <property type="entry name" value="MetRS_Zn"/>
</dbReference>
<evidence type="ECO:0000256" key="5">
    <source>
        <dbReference type="ARBA" id="ARBA00022840"/>
    </source>
</evidence>
<evidence type="ECO:0000256" key="10">
    <source>
        <dbReference type="SAM" id="MobiDB-lite"/>
    </source>
</evidence>
<dbReference type="InterPro" id="IPR041872">
    <property type="entry name" value="Anticodon_Met"/>
</dbReference>
<sequence>MSKVLTAVAWPYANGPRHLGHVAGFGVPSDVYSRYMRMAGHDVLMVSGSDEHGTAILVQADAAGMTAREFVDLNHPVIARELTDLGCSYDLYTRTTTANHYAVVQELFTTIHRNGYMVEETTRGAISPSTGRTLPDRYIEGTCPICGYPDARGDQCDNCGNQLDPTDLIDPRSKINGETPEFVDTTHFFLDLPALADALTEWLDEREASGEWRPNVIKFSKNILEEIRPRAMTRDLDWGIPIPLEGWRDQPKRFYVWFDAVIGYLSASIEWARRLGEPEKWREWWDTGSATEPGGRDANPDAARASSPTTQADAGSATEPGGHDGVGAAGRRSGAPKTSEVRMESSDEGGAIHAYFMGKDNIVFHSQIWPAELLAYDGRGARGGEPGTYGDLRLPTQVVASEFLNLEGAQFSTSRGHVLYVRDVIDRYGADALRYYIVAAGPENQDANFTWPEFAQRNNAELVAGWGNLVNRTASMVHKNIGEIPAPGALEPVDEAVLATVERGFGTVGGLIAQHRQKAALTEAMRLVGEVNKYVSDTEPFKLKGDDQRARLETVLHTLLQCVSDLNTILAPFLPHAANRVHEILGGTGEFVPMPRLDEVEDLDDGRTYAVITGEYTQTPSWGRVAVTPGTPIDKPRPAFGKIEPEQVEEERARLRARGGEAPEGEVSPA</sequence>
<dbReference type="InterPro" id="IPR033911">
    <property type="entry name" value="MetRS_core"/>
</dbReference>
<dbReference type="CDD" id="cd00814">
    <property type="entry name" value="MetRS_core"/>
    <property type="match status" value="1"/>
</dbReference>
<dbReference type="InterPro" id="IPR014758">
    <property type="entry name" value="Met-tRNA_synth"/>
</dbReference>
<organism evidence="12 13">
    <name type="scientific">Barrientosiimonas humi</name>
    <dbReference type="NCBI Taxonomy" id="999931"/>
    <lineage>
        <taxon>Bacteria</taxon>
        <taxon>Bacillati</taxon>
        <taxon>Actinomycetota</taxon>
        <taxon>Actinomycetes</taxon>
        <taxon>Micrococcales</taxon>
        <taxon>Dermacoccaceae</taxon>
        <taxon>Barrientosiimonas</taxon>
    </lineage>
</organism>
<keyword evidence="13" id="KW-1185">Reference proteome</keyword>
<evidence type="ECO:0000259" key="11">
    <source>
        <dbReference type="Pfam" id="PF09334"/>
    </source>
</evidence>
<dbReference type="OrthoDB" id="9810191at2"/>
<proteinExistence type="inferred from homology"/>
<evidence type="ECO:0000256" key="3">
    <source>
        <dbReference type="ARBA" id="ARBA00022598"/>
    </source>
</evidence>
<feature type="binding site" evidence="9">
    <location>
        <position position="146"/>
    </location>
    <ligand>
        <name>Zn(2+)</name>
        <dbReference type="ChEBI" id="CHEBI:29105"/>
    </ligand>
</feature>
<feature type="compositionally biased region" description="Basic and acidic residues" evidence="10">
    <location>
        <begin position="650"/>
        <end position="661"/>
    </location>
</feature>
<dbReference type="RefSeq" id="WP_142006451.1">
    <property type="nucleotide sequence ID" value="NZ_CAJTBP010000001.1"/>
</dbReference>
<dbReference type="Gene3D" id="1.10.730.10">
    <property type="entry name" value="Isoleucyl-tRNA Synthetase, Domain 1"/>
    <property type="match status" value="1"/>
</dbReference>
<dbReference type="GO" id="GO:0006431">
    <property type="term" value="P:methionyl-tRNA aminoacylation"/>
    <property type="evidence" value="ECO:0007669"/>
    <property type="project" value="UniProtKB-UniRule"/>
</dbReference>
<keyword evidence="4 9" id="KW-0547">Nucleotide-binding</keyword>
<keyword evidence="9" id="KW-0862">Zinc</keyword>
<comment type="subcellular location">
    <subcellularLocation>
        <location evidence="9">Cytoplasm</location>
    </subcellularLocation>
</comment>
<feature type="domain" description="Methionyl/Leucyl tRNA synthetase" evidence="11">
    <location>
        <begin position="5"/>
        <end position="290"/>
    </location>
</feature>
<dbReference type="NCBIfam" id="TIGR00398">
    <property type="entry name" value="metG"/>
    <property type="match status" value="1"/>
</dbReference>
<dbReference type="PRINTS" id="PR01041">
    <property type="entry name" value="TRNASYNTHMET"/>
</dbReference>
<keyword evidence="9" id="KW-0479">Metal-binding</keyword>
<dbReference type="SUPFAM" id="SSF57770">
    <property type="entry name" value="Methionyl-tRNA synthetase (MetRS), Zn-domain"/>
    <property type="match status" value="1"/>
</dbReference>
<reference evidence="12 13" key="1">
    <citation type="submission" date="2019-06" db="EMBL/GenBank/DDBJ databases">
        <title>Sequencing the genomes of 1000 actinobacteria strains.</title>
        <authorList>
            <person name="Klenk H.-P."/>
        </authorList>
    </citation>
    <scope>NUCLEOTIDE SEQUENCE [LARGE SCALE GENOMIC DNA]</scope>
    <source>
        <strain evidence="12 13">DSM 24617</strain>
    </source>
</reference>
<protein>
    <recommendedName>
        <fullName evidence="9">Methionine--tRNA ligase</fullName>
        <ecNumber evidence="9">6.1.1.10</ecNumber>
    </recommendedName>
    <alternativeName>
        <fullName evidence="9">Methionyl-tRNA synthetase</fullName>
        <shortName evidence="9">MetRS</shortName>
    </alternativeName>
</protein>
<evidence type="ECO:0000256" key="2">
    <source>
        <dbReference type="ARBA" id="ARBA00008258"/>
    </source>
</evidence>
<evidence type="ECO:0000313" key="13">
    <source>
        <dbReference type="Proteomes" id="UP000318336"/>
    </source>
</evidence>
<evidence type="ECO:0000256" key="8">
    <source>
        <dbReference type="ARBA" id="ARBA00047364"/>
    </source>
</evidence>
<dbReference type="GO" id="GO:0005524">
    <property type="term" value="F:ATP binding"/>
    <property type="evidence" value="ECO:0007669"/>
    <property type="project" value="UniProtKB-UniRule"/>
</dbReference>